<accession>A0ABY4LMY0</accession>
<sequence>MRGLPYFASFLLLIFISISCQRDKSIPNFKLPKNEEINAVIKALINSDSLPLAAHHGYKEKPSFCEDLEKLKIEHIEKDFLKKIPKKQEGESELIELLIGLPDVPQEKFFFSKSDSLYIEFQGKNFNTFKLEQKDFDNVQIRSIKELRKDFKEVKYFNFYHATIPIISLDEKKAYVKYTLHCSGLCGYCYRVFLEKRNGKWIVARYNVDWVS</sequence>
<dbReference type="EMBL" id="CP096829">
    <property type="protein sequence ID" value="UPZ14453.1"/>
    <property type="molecule type" value="Genomic_DNA"/>
</dbReference>
<organism evidence="1 2">
    <name type="scientific">Flavobacterium humidisoli</name>
    <dbReference type="NCBI Taxonomy" id="2937442"/>
    <lineage>
        <taxon>Bacteria</taxon>
        <taxon>Pseudomonadati</taxon>
        <taxon>Bacteroidota</taxon>
        <taxon>Flavobacteriia</taxon>
        <taxon>Flavobacteriales</taxon>
        <taxon>Flavobacteriaceae</taxon>
        <taxon>Flavobacterium</taxon>
    </lineage>
</organism>
<keyword evidence="2" id="KW-1185">Reference proteome</keyword>
<evidence type="ECO:0000313" key="2">
    <source>
        <dbReference type="Proteomes" id="UP000829998"/>
    </source>
</evidence>
<dbReference type="RefSeq" id="WP_248726752.1">
    <property type="nucleotide sequence ID" value="NZ_CP096829.1"/>
</dbReference>
<reference evidence="1 2" key="1">
    <citation type="submission" date="2022-04" db="EMBL/GenBank/DDBJ databases">
        <authorList>
            <person name="Ra J.-S."/>
            <person name="Kim S.-B."/>
        </authorList>
    </citation>
    <scope>NUCLEOTIDE SEQUENCE [LARGE SCALE GENOMIC DNA]</scope>
    <source>
        <strain evidence="1 2">MMS21-Er5</strain>
    </source>
</reference>
<dbReference type="PROSITE" id="PS51257">
    <property type="entry name" value="PROKAR_LIPOPROTEIN"/>
    <property type="match status" value="1"/>
</dbReference>
<proteinExistence type="predicted"/>
<protein>
    <recommendedName>
        <fullName evidence="3">Lipoprotein</fullName>
    </recommendedName>
</protein>
<dbReference type="Proteomes" id="UP000829998">
    <property type="component" value="Chromosome"/>
</dbReference>
<gene>
    <name evidence="1" type="ORF">M0M44_16995</name>
</gene>
<evidence type="ECO:0008006" key="3">
    <source>
        <dbReference type="Google" id="ProtNLM"/>
    </source>
</evidence>
<evidence type="ECO:0000313" key="1">
    <source>
        <dbReference type="EMBL" id="UPZ14453.1"/>
    </source>
</evidence>
<name>A0ABY4LMY0_9FLAO</name>